<gene>
    <name evidence="2" type="ORF">H9Q77_13945</name>
</gene>
<evidence type="ECO:0000256" key="1">
    <source>
        <dbReference type="SAM" id="Phobius"/>
    </source>
</evidence>
<feature type="transmembrane region" description="Helical" evidence="1">
    <location>
        <begin position="177"/>
        <end position="196"/>
    </location>
</feature>
<dbReference type="Proteomes" id="UP000515981">
    <property type="component" value="Chromosome"/>
</dbReference>
<sequence>MEAVANLLELIVELLKRNYKKPKLWIGIIGTLICIILIFPYIDSNTFYYSRMEKRISILEHLTQLDESKINSNPVYREEYESILQEIAMQRDRSVNSLVTGLVDEVNSSLAAGKNQGNRVIKFISGAIWFLIVTICVPFMNTFKKRSDKLVALVVMIILSTVVGCIFMAIPIIYKPWINYFVIPIAQLILAVALTTKKDKKA</sequence>
<dbReference type="KEGG" id="ssun:H9Q77_13945"/>
<dbReference type="RefSeq" id="WP_249325947.1">
    <property type="nucleotide sequence ID" value="NZ_CP060633.1"/>
</dbReference>
<proteinExistence type="predicted"/>
<accession>A0A7G9FUC8</accession>
<dbReference type="AlphaFoldDB" id="A0A7G9FUC8"/>
<reference evidence="2 3" key="1">
    <citation type="submission" date="2020-08" db="EMBL/GenBank/DDBJ databases">
        <authorList>
            <person name="Liu C."/>
            <person name="Sun Q."/>
        </authorList>
    </citation>
    <scope>NUCLEOTIDE SEQUENCE [LARGE SCALE GENOMIC DNA]</scope>
    <source>
        <strain evidence="2 3">NSJ-8</strain>
    </source>
</reference>
<evidence type="ECO:0000313" key="3">
    <source>
        <dbReference type="Proteomes" id="UP000515981"/>
    </source>
</evidence>
<organism evidence="2 3">
    <name type="scientific">Simiaoa sunii</name>
    <dbReference type="NCBI Taxonomy" id="2763672"/>
    <lineage>
        <taxon>Bacteria</taxon>
        <taxon>Bacillati</taxon>
        <taxon>Bacillota</taxon>
        <taxon>Clostridia</taxon>
        <taxon>Lachnospirales</taxon>
        <taxon>Lachnospiraceae</taxon>
        <taxon>Simiaoa</taxon>
    </lineage>
</organism>
<keyword evidence="1" id="KW-1133">Transmembrane helix</keyword>
<keyword evidence="3" id="KW-1185">Reference proteome</keyword>
<dbReference type="EMBL" id="CP060633">
    <property type="protein sequence ID" value="QNM02160.1"/>
    <property type="molecule type" value="Genomic_DNA"/>
</dbReference>
<evidence type="ECO:0000313" key="2">
    <source>
        <dbReference type="EMBL" id="QNM02160.1"/>
    </source>
</evidence>
<feature type="transmembrane region" description="Helical" evidence="1">
    <location>
        <begin position="24"/>
        <end position="42"/>
    </location>
</feature>
<protein>
    <submittedName>
        <fullName evidence="2">Uncharacterized protein</fullName>
    </submittedName>
</protein>
<keyword evidence="1" id="KW-0812">Transmembrane</keyword>
<feature type="transmembrane region" description="Helical" evidence="1">
    <location>
        <begin position="150"/>
        <end position="171"/>
    </location>
</feature>
<name>A0A7G9FUC8_9FIRM</name>
<feature type="transmembrane region" description="Helical" evidence="1">
    <location>
        <begin position="123"/>
        <end position="143"/>
    </location>
</feature>
<keyword evidence="1" id="KW-0472">Membrane</keyword>